<comment type="caution">
    <text evidence="2">The sequence shown here is derived from an EMBL/GenBank/DDBJ whole genome shotgun (WGS) entry which is preliminary data.</text>
</comment>
<evidence type="ECO:0000313" key="3">
    <source>
        <dbReference type="Proteomes" id="UP001597549"/>
    </source>
</evidence>
<sequence length="121" mass="14680">MNKLKNLITKYPFLKFLANRYVLVLIFFAVWILFLDNYSYLEHRVLNREINEIEDNITYYKTEIKKDSTSIKELKNDDQVERYAREKYYMKRADEDIYIIDFEDDKKAEKEAGAKKTISNN</sequence>
<keyword evidence="1" id="KW-0472">Membrane</keyword>
<proteinExistence type="predicted"/>
<name>A0ABW5Z9H3_9FLAO</name>
<dbReference type="Pfam" id="PF04977">
    <property type="entry name" value="DivIC"/>
    <property type="match status" value="1"/>
</dbReference>
<feature type="transmembrane region" description="Helical" evidence="1">
    <location>
        <begin position="21"/>
        <end position="41"/>
    </location>
</feature>
<dbReference type="RefSeq" id="WP_379808122.1">
    <property type="nucleotide sequence ID" value="NZ_JBHUOL010000018.1"/>
</dbReference>
<keyword evidence="3" id="KW-1185">Reference proteome</keyword>
<evidence type="ECO:0000256" key="1">
    <source>
        <dbReference type="SAM" id="Phobius"/>
    </source>
</evidence>
<dbReference type="EMBL" id="JBHUOL010000018">
    <property type="protein sequence ID" value="MFD2909529.1"/>
    <property type="molecule type" value="Genomic_DNA"/>
</dbReference>
<gene>
    <name evidence="2" type="ORF">ACFSX9_12390</name>
</gene>
<protein>
    <submittedName>
        <fullName evidence="2">Septum formation initiator family protein</fullName>
    </submittedName>
</protein>
<keyword evidence="1" id="KW-1133">Transmembrane helix</keyword>
<keyword evidence="1" id="KW-0812">Transmembrane</keyword>
<dbReference type="Proteomes" id="UP001597549">
    <property type="component" value="Unassembled WGS sequence"/>
</dbReference>
<organism evidence="2 3">
    <name type="scientific">Flavobacterium ardleyense</name>
    <dbReference type="NCBI Taxonomy" id="2038737"/>
    <lineage>
        <taxon>Bacteria</taxon>
        <taxon>Pseudomonadati</taxon>
        <taxon>Bacteroidota</taxon>
        <taxon>Flavobacteriia</taxon>
        <taxon>Flavobacteriales</taxon>
        <taxon>Flavobacteriaceae</taxon>
        <taxon>Flavobacterium</taxon>
    </lineage>
</organism>
<accession>A0ABW5Z9H3</accession>
<dbReference type="InterPro" id="IPR007060">
    <property type="entry name" value="FtsL/DivIC"/>
</dbReference>
<evidence type="ECO:0000313" key="2">
    <source>
        <dbReference type="EMBL" id="MFD2909529.1"/>
    </source>
</evidence>
<reference evidence="3" key="1">
    <citation type="journal article" date="2019" name="Int. J. Syst. Evol. Microbiol.">
        <title>The Global Catalogue of Microorganisms (GCM) 10K type strain sequencing project: providing services to taxonomists for standard genome sequencing and annotation.</title>
        <authorList>
            <consortium name="The Broad Institute Genomics Platform"/>
            <consortium name="The Broad Institute Genome Sequencing Center for Infectious Disease"/>
            <person name="Wu L."/>
            <person name="Ma J."/>
        </authorList>
    </citation>
    <scope>NUCLEOTIDE SEQUENCE [LARGE SCALE GENOMIC DNA]</scope>
    <source>
        <strain evidence="3">KCTC 52644</strain>
    </source>
</reference>